<feature type="compositionally biased region" description="Polar residues" evidence="1">
    <location>
        <begin position="128"/>
        <end position="137"/>
    </location>
</feature>
<name>A0ABS5PQ62_9FIRM</name>
<evidence type="ECO:0000313" key="2">
    <source>
        <dbReference type="EMBL" id="MBS7526726.1"/>
    </source>
</evidence>
<dbReference type="EMBL" id="JAHBCL010000012">
    <property type="protein sequence ID" value="MBS7526726.1"/>
    <property type="molecule type" value="Genomic_DNA"/>
</dbReference>
<dbReference type="Proteomes" id="UP000746471">
    <property type="component" value="Unassembled WGS sequence"/>
</dbReference>
<accession>A0ABS5PQ62</accession>
<comment type="caution">
    <text evidence="2">The sequence shown here is derived from an EMBL/GenBank/DDBJ whole genome shotgun (WGS) entry which is preliminary data.</text>
</comment>
<keyword evidence="3" id="KW-1185">Reference proteome</keyword>
<gene>
    <name evidence="2" type="ORF">KHM83_08555</name>
</gene>
<protein>
    <recommendedName>
        <fullName evidence="4">YtxH-like protein</fullName>
    </recommendedName>
</protein>
<evidence type="ECO:0008006" key="4">
    <source>
        <dbReference type="Google" id="ProtNLM"/>
    </source>
</evidence>
<evidence type="ECO:0000256" key="1">
    <source>
        <dbReference type="SAM" id="MobiDB-lite"/>
    </source>
</evidence>
<feature type="region of interest" description="Disordered" evidence="1">
    <location>
        <begin position="113"/>
        <end position="145"/>
    </location>
</feature>
<dbReference type="RefSeq" id="WP_213236583.1">
    <property type="nucleotide sequence ID" value="NZ_JAHBCL010000012.1"/>
</dbReference>
<proteinExistence type="predicted"/>
<sequence length="145" mass="16299">MFGHMKRYEEERRLREQKKNRDSFVTGAALGFIAGYCARKFIAPKLMTIDISDVVDKEKGFIKSKCDDLKETVTSLKDRFVPEICCCGCDGEDCDCEDECTCEDDCECHCGDDEAKSEDAETSETEMNETANASEATDPTDDKIE</sequence>
<organism evidence="2 3">
    <name type="scientific">Fusibacter paucivorans</name>
    <dbReference type="NCBI Taxonomy" id="76009"/>
    <lineage>
        <taxon>Bacteria</taxon>
        <taxon>Bacillati</taxon>
        <taxon>Bacillota</taxon>
        <taxon>Clostridia</taxon>
        <taxon>Eubacteriales</taxon>
        <taxon>Eubacteriales Family XII. Incertae Sedis</taxon>
        <taxon>Fusibacter</taxon>
    </lineage>
</organism>
<evidence type="ECO:0000313" key="3">
    <source>
        <dbReference type="Proteomes" id="UP000746471"/>
    </source>
</evidence>
<reference evidence="2 3" key="1">
    <citation type="submission" date="2021-05" db="EMBL/GenBank/DDBJ databases">
        <title>Fusibacter ferrireducens sp. nov., an anaerobic, sulfur- and Fe-reducing bacterium isolated from the mangrove sediment.</title>
        <authorList>
            <person name="Qiu D."/>
        </authorList>
    </citation>
    <scope>NUCLEOTIDE SEQUENCE [LARGE SCALE GENOMIC DNA]</scope>
    <source>
        <strain evidence="2 3">DSM 12116</strain>
    </source>
</reference>